<organism evidence="3 4">
    <name type="scientific">Armillaria novae-zelandiae</name>
    <dbReference type="NCBI Taxonomy" id="153914"/>
    <lineage>
        <taxon>Eukaryota</taxon>
        <taxon>Fungi</taxon>
        <taxon>Dikarya</taxon>
        <taxon>Basidiomycota</taxon>
        <taxon>Agaricomycotina</taxon>
        <taxon>Agaricomycetes</taxon>
        <taxon>Agaricomycetidae</taxon>
        <taxon>Agaricales</taxon>
        <taxon>Marasmiineae</taxon>
        <taxon>Physalacriaceae</taxon>
        <taxon>Armillaria</taxon>
    </lineage>
</organism>
<comment type="caution">
    <text evidence="3">The sequence shown here is derived from an EMBL/GenBank/DDBJ whole genome shotgun (WGS) entry which is preliminary data.</text>
</comment>
<keyword evidence="2" id="KW-1133">Transmembrane helix</keyword>
<keyword evidence="4" id="KW-1185">Reference proteome</keyword>
<dbReference type="Gene3D" id="1.20.5.100">
    <property type="entry name" value="Cytochrome c1, transmembrane anchor, C-terminal"/>
    <property type="match status" value="1"/>
</dbReference>
<proteinExistence type="predicted"/>
<feature type="region of interest" description="Disordered" evidence="1">
    <location>
        <begin position="291"/>
        <end position="314"/>
    </location>
</feature>
<protein>
    <submittedName>
        <fullName evidence="3">Uncharacterized protein</fullName>
    </submittedName>
</protein>
<name>A0AA39NX09_9AGAR</name>
<evidence type="ECO:0000256" key="2">
    <source>
        <dbReference type="SAM" id="Phobius"/>
    </source>
</evidence>
<keyword evidence="2" id="KW-0472">Membrane</keyword>
<evidence type="ECO:0000313" key="3">
    <source>
        <dbReference type="EMBL" id="KAK0472973.1"/>
    </source>
</evidence>
<evidence type="ECO:0000256" key="1">
    <source>
        <dbReference type="SAM" id="MobiDB-lite"/>
    </source>
</evidence>
<keyword evidence="2" id="KW-0812">Transmembrane</keyword>
<feature type="transmembrane region" description="Helical" evidence="2">
    <location>
        <begin position="170"/>
        <end position="194"/>
    </location>
</feature>
<dbReference type="EMBL" id="JAUEPR010000036">
    <property type="protein sequence ID" value="KAK0472973.1"/>
    <property type="molecule type" value="Genomic_DNA"/>
</dbReference>
<dbReference type="AlphaFoldDB" id="A0AA39NX09"/>
<accession>A0AA39NX09</accession>
<reference evidence="3" key="1">
    <citation type="submission" date="2023-06" db="EMBL/GenBank/DDBJ databases">
        <authorList>
            <consortium name="Lawrence Berkeley National Laboratory"/>
            <person name="Ahrendt S."/>
            <person name="Sahu N."/>
            <person name="Indic B."/>
            <person name="Wong-Bajracharya J."/>
            <person name="Merenyi Z."/>
            <person name="Ke H.-M."/>
            <person name="Monk M."/>
            <person name="Kocsube S."/>
            <person name="Drula E."/>
            <person name="Lipzen A."/>
            <person name="Balint B."/>
            <person name="Henrissat B."/>
            <person name="Andreopoulos B."/>
            <person name="Martin F.M."/>
            <person name="Harder C.B."/>
            <person name="Rigling D."/>
            <person name="Ford K.L."/>
            <person name="Foster G.D."/>
            <person name="Pangilinan J."/>
            <person name="Papanicolaou A."/>
            <person name="Barry K."/>
            <person name="LaButti K."/>
            <person name="Viragh M."/>
            <person name="Koriabine M."/>
            <person name="Yan M."/>
            <person name="Riley R."/>
            <person name="Champramary S."/>
            <person name="Plett K.L."/>
            <person name="Tsai I.J."/>
            <person name="Slot J."/>
            <person name="Sipos G."/>
            <person name="Plett J."/>
            <person name="Nagy L.G."/>
            <person name="Grigoriev I.V."/>
        </authorList>
    </citation>
    <scope>NUCLEOTIDE SEQUENCE</scope>
    <source>
        <strain evidence="3">ICMP 16352</strain>
    </source>
</reference>
<dbReference type="Proteomes" id="UP001175227">
    <property type="component" value="Unassembled WGS sequence"/>
</dbReference>
<sequence length="368" mass="40399">MSVWCAYTTATPHLLDKRGWMFLYFFLFGFCFSTSAGFMFYAITENATVGTPFPLTWYLDKGDVPDKLQLQERLISQDLGDGQIVPISFPNNGTLSGTLSVTFAVPGDHFVEAFEDDPKSPIASSDVIDVSIAFASSSFITADASSSASTISTPSSTPNNSNSHHEAKQISTIIGAVVGVVVFLLLLALGVVCYRRLHRHRRHMPLPCLTAILPYLQIRPSSQHGAIHKLEGRHVSVPASVEVPKPMSINSMLVDFDVEEGVLGANQPMKPFELVATRPLSLVADDSSLGLDPGPSHSESIHQRESLQIPDEEPTLHANTLTPRARNAEMAEEIVRLRTQIHQLIVDRVSGWDQDREIDPPPAYVREV</sequence>
<evidence type="ECO:0000313" key="4">
    <source>
        <dbReference type="Proteomes" id="UP001175227"/>
    </source>
</evidence>
<gene>
    <name evidence="3" type="ORF">IW261DRAFT_1611350</name>
</gene>
<feature type="transmembrane region" description="Helical" evidence="2">
    <location>
        <begin position="21"/>
        <end position="43"/>
    </location>
</feature>